<dbReference type="InterPro" id="IPR043502">
    <property type="entry name" value="DNA/RNA_pol_sf"/>
</dbReference>
<dbReference type="PANTHER" id="PTHR31635">
    <property type="entry name" value="REVERSE TRANSCRIPTASE DOMAIN-CONTAINING PROTEIN-RELATED"/>
    <property type="match status" value="1"/>
</dbReference>
<name>A0AAV1FN71_XYRNO</name>
<dbReference type="InterPro" id="IPR005135">
    <property type="entry name" value="Endo/exonuclease/phosphatase"/>
</dbReference>
<dbReference type="PANTHER" id="PTHR31635:SF196">
    <property type="entry name" value="REVERSE TRANSCRIPTASE DOMAIN-CONTAINING PROTEIN-RELATED"/>
    <property type="match status" value="1"/>
</dbReference>
<dbReference type="Pfam" id="PF03372">
    <property type="entry name" value="Exo_endo_phos"/>
    <property type="match status" value="1"/>
</dbReference>
<keyword evidence="2" id="KW-0695">RNA-directed DNA polymerase</keyword>
<proteinExistence type="predicted"/>
<keyword evidence="2" id="KW-0808">Transferase</keyword>
<dbReference type="SUPFAM" id="SSF56219">
    <property type="entry name" value="DNase I-like"/>
    <property type="match status" value="1"/>
</dbReference>
<dbReference type="GO" id="GO:0003964">
    <property type="term" value="F:RNA-directed DNA polymerase activity"/>
    <property type="evidence" value="ECO:0007669"/>
    <property type="project" value="UniProtKB-KW"/>
</dbReference>
<organism evidence="2 3">
    <name type="scientific">Xyrichtys novacula</name>
    <name type="common">Pearly razorfish</name>
    <name type="synonym">Hemipteronotus novacula</name>
    <dbReference type="NCBI Taxonomy" id="13765"/>
    <lineage>
        <taxon>Eukaryota</taxon>
        <taxon>Metazoa</taxon>
        <taxon>Chordata</taxon>
        <taxon>Craniata</taxon>
        <taxon>Vertebrata</taxon>
        <taxon>Euteleostomi</taxon>
        <taxon>Actinopterygii</taxon>
        <taxon>Neopterygii</taxon>
        <taxon>Teleostei</taxon>
        <taxon>Neoteleostei</taxon>
        <taxon>Acanthomorphata</taxon>
        <taxon>Eupercaria</taxon>
        <taxon>Labriformes</taxon>
        <taxon>Labridae</taxon>
        <taxon>Xyrichtys</taxon>
    </lineage>
</organism>
<dbReference type="PROSITE" id="PS50878">
    <property type="entry name" value="RT_POL"/>
    <property type="match status" value="1"/>
</dbReference>
<protein>
    <submittedName>
        <fullName evidence="2">LINE-1 reverse transcriptase -like protein</fullName>
    </submittedName>
</protein>
<dbReference type="EMBL" id="OY660871">
    <property type="protein sequence ID" value="CAJ1062856.1"/>
    <property type="molecule type" value="Genomic_DNA"/>
</dbReference>
<sequence>MLNSTNVDMQGGGKSLRFTCWNVGGMNGPVKRGRILSHLKHLKTEIAFLQETHLTIKDQSRLKAQWVGQIYHSGFDSRTRGTAILIHKNVHFIKKDIISDPCGRFIMVSGCLFNTPVLLVNIYAPNWDDEAFINKIISLLPDLNSYHLIFGGDTNCTMDQVLDRSSTKKKAISKMAKAISSFMSQVGCVDVWRFKFPDKKIFSFFSKVHKTFTRIDYLFIDKFFLPSVKFVDYSAIVVSDHAPLLLDLDFSNLNKARPPWRLNPILLNDPNFSTFIANKIDEFISNNNSDTVSPSLLWETLKAVIRGDIISYCSKKNKLKKKQLDQLIEGIKKLDNDYSVSPSPETYKERLSLQMQYDLLTTEKTENMLIRSRGLTYEHGEKAGRLLSHQLKKESAARNIPQIKNSDGLCTVIPTEINNTFKTFYSDLYTTRFPVDISDMMSFLGDLQFPILHVEKYETLEQPLSLKEIEDSILAMQNGKAPGPDGYPVEFYKIFSNKLAPLLSKMYTDSLGKGLLPQTLTEASISLILKPDKDPLNCGSYRPISLLNADYKILAKILASRMETVISDMISVDQTGFIRDRHSSSNIRRLLNVILSPASSWTPEMVVSLDAEKAFDMVEWSYLLEVLKKFGFGPRMISLISLLYSAPKASVSTNGMNSQMFTLSRGCRQGCPASPLLFALAIEPLSIALKSAPFYQGIRRWGLEYKVSLYADDLLIYISDPVFSVPKIIQLLNRFGTFSGYRLNFNKSECFPINDLARKIPSNSLPFRTSEIGFKYLGVLIRRSLDDLFRDNILPLVEKLKVDLHRWGLINISLAGRVNCIKMNVLPRFLYLFQALPVFIPRSFFCKLDSLLSSFIWGDKPSRIKREYLQRSRVEGGLALPNFKFYYWAANISKIICWSQHPDLDWCKIEANSCLNTSLLALTTTKLPILPKRHSANPIVVSTLQIWSQFRTFFGLRELSPYSPIYNNHLFAPSITDPSYLTWHRLGLSRLSDLYIDGIFANFRELANKYELPNSHLFRFFQIRDFVKTHNPSFPNKPPSSGMEPILEAPGQLKGLLSFVYKVISSLRATTVDGIRLGWEEEFGEPIADDTWKRAQTLVNGSASCARLSLIQLKVFHRSHYSKAKLARIYPTLDDTCDKCQLSHADLTHMFWACPCIQTYWTDIFRHLSQMFNINLQPSPESAIFGVLPRELTYNRTTQNGIAFLTLLARRKILLEWKSSHAPQSHSWLKDVMAYLKLEKIKFDLRGSPGGFTSSWGPTINYLNNLTTL</sequence>
<dbReference type="CDD" id="cd01650">
    <property type="entry name" value="RT_nLTR_like"/>
    <property type="match status" value="1"/>
</dbReference>
<keyword evidence="3" id="KW-1185">Reference proteome</keyword>
<keyword evidence="2" id="KW-0548">Nucleotidyltransferase</keyword>
<feature type="domain" description="Reverse transcriptase" evidence="1">
    <location>
        <begin position="509"/>
        <end position="781"/>
    </location>
</feature>
<gene>
    <name evidence="2" type="ORF">XNOV1_A035139</name>
</gene>
<evidence type="ECO:0000313" key="3">
    <source>
        <dbReference type="Proteomes" id="UP001178508"/>
    </source>
</evidence>
<accession>A0AAV1FN71</accession>
<dbReference type="InterPro" id="IPR000477">
    <property type="entry name" value="RT_dom"/>
</dbReference>
<dbReference type="AlphaFoldDB" id="A0AAV1FN71"/>
<reference evidence="2" key="1">
    <citation type="submission" date="2023-08" db="EMBL/GenBank/DDBJ databases">
        <authorList>
            <person name="Alioto T."/>
            <person name="Alioto T."/>
            <person name="Gomez Garrido J."/>
        </authorList>
    </citation>
    <scope>NUCLEOTIDE SEQUENCE</scope>
</reference>
<dbReference type="Proteomes" id="UP001178508">
    <property type="component" value="Chromosome 8"/>
</dbReference>
<dbReference type="CDD" id="cd09076">
    <property type="entry name" value="L1-EN"/>
    <property type="match status" value="1"/>
</dbReference>
<evidence type="ECO:0000313" key="2">
    <source>
        <dbReference type="EMBL" id="CAJ1062856.1"/>
    </source>
</evidence>
<dbReference type="InterPro" id="IPR036691">
    <property type="entry name" value="Endo/exonu/phosph_ase_sf"/>
</dbReference>
<dbReference type="Pfam" id="PF00078">
    <property type="entry name" value="RVT_1"/>
    <property type="match status" value="1"/>
</dbReference>
<evidence type="ECO:0000259" key="1">
    <source>
        <dbReference type="PROSITE" id="PS50878"/>
    </source>
</evidence>
<dbReference type="Gene3D" id="3.60.10.10">
    <property type="entry name" value="Endonuclease/exonuclease/phosphatase"/>
    <property type="match status" value="1"/>
</dbReference>
<dbReference type="SUPFAM" id="SSF56672">
    <property type="entry name" value="DNA/RNA polymerases"/>
    <property type="match status" value="1"/>
</dbReference>